<reference evidence="9 10" key="1">
    <citation type="journal article" date="2009" name="J. Bacteriol.">
        <title>Complete genome sequence of the anaerobic, protein-degrading hyperthermophilic crenarchaeon Desulfurococcus kamchatkensis.</title>
        <authorList>
            <person name="Ravin N.V."/>
            <person name="Mardanov A.V."/>
            <person name="Beletsky A.V."/>
            <person name="Kublanov I.V."/>
            <person name="Kolganova T.V."/>
            <person name="Lebedinsky A.V."/>
            <person name="Chernyh N.A."/>
            <person name="Bonch-Osmolovskaya E.A."/>
            <person name="Skryabin K.G."/>
        </authorList>
    </citation>
    <scope>NUCLEOTIDE SEQUENCE [LARGE SCALE GENOMIC DNA]</scope>
    <source>
        <strain evidence="10">DSM 18924 / JCM 16383 / VKM B-2413 / 1221n</strain>
    </source>
</reference>
<gene>
    <name evidence="9" type="ordered locus">DKAM_0808</name>
</gene>
<sequence>MPSGLIVFDCDGVLTYNHSSWQQLHEYFGSRDNKYFAELYERNLITYLDWMKIDIALMIHAWGKPIKRRDVENALSTIRIKQEAPEVIRALKDTDYIVAVVSSGIDILVERVCRELGVDLCLYNKLAFHNDELIPGGEALVPLREKPRIVKNLAESLSISIHEAYYVGDSKWDIEVFRNVGHSIAVKPCGEACGFAEHVVSDLREIIGIVNGSRV</sequence>
<evidence type="ECO:0000313" key="10">
    <source>
        <dbReference type="Proteomes" id="UP000006903"/>
    </source>
</evidence>
<evidence type="ECO:0000256" key="1">
    <source>
        <dbReference type="ARBA" id="ARBA00001946"/>
    </source>
</evidence>
<keyword evidence="7" id="KW-0460">Magnesium</keyword>
<dbReference type="InterPro" id="IPR050582">
    <property type="entry name" value="HAD-like_SerB"/>
</dbReference>
<keyword evidence="6" id="KW-0378">Hydrolase</keyword>
<evidence type="ECO:0000256" key="3">
    <source>
        <dbReference type="ARBA" id="ARBA00012640"/>
    </source>
</evidence>
<evidence type="ECO:0000256" key="5">
    <source>
        <dbReference type="ARBA" id="ARBA00022723"/>
    </source>
</evidence>
<organism evidence="9 10">
    <name type="scientific">Desulfurococcus amylolyticus (strain DSM 18924 / JCM 16383 / VKM B-2413 / 1221n)</name>
    <name type="common">Desulfurococcus kamchatkensis</name>
    <dbReference type="NCBI Taxonomy" id="490899"/>
    <lineage>
        <taxon>Archaea</taxon>
        <taxon>Thermoproteota</taxon>
        <taxon>Thermoprotei</taxon>
        <taxon>Desulfurococcales</taxon>
        <taxon>Desulfurococcaceae</taxon>
        <taxon>Desulfurococcus</taxon>
    </lineage>
</organism>
<protein>
    <recommendedName>
        <fullName evidence="3">phosphoserine phosphatase</fullName>
        <ecNumber evidence="3">3.1.3.3</ecNumber>
    </recommendedName>
</protein>
<accession>B8D4V3</accession>
<dbReference type="PANTHER" id="PTHR43344">
    <property type="entry name" value="PHOSPHOSERINE PHOSPHATASE"/>
    <property type="match status" value="1"/>
</dbReference>
<name>B8D4V3_DESA1</name>
<dbReference type="SFLD" id="SFLDG01129">
    <property type="entry name" value="C1.5:_HAD__Beta-PGM__Phosphata"/>
    <property type="match status" value="1"/>
</dbReference>
<dbReference type="GO" id="GO:0036424">
    <property type="term" value="F:L-phosphoserine phosphatase activity"/>
    <property type="evidence" value="ECO:0007669"/>
    <property type="project" value="TreeGrafter"/>
</dbReference>
<keyword evidence="4" id="KW-0028">Amino-acid biosynthesis</keyword>
<dbReference type="EC" id="3.1.3.3" evidence="3"/>
<dbReference type="GO" id="GO:0000287">
    <property type="term" value="F:magnesium ion binding"/>
    <property type="evidence" value="ECO:0007669"/>
    <property type="project" value="TreeGrafter"/>
</dbReference>
<keyword evidence="8" id="KW-0718">Serine biosynthesis</keyword>
<dbReference type="AlphaFoldDB" id="B8D4V3"/>
<dbReference type="GO" id="GO:0006564">
    <property type="term" value="P:L-serine biosynthetic process"/>
    <property type="evidence" value="ECO:0007669"/>
    <property type="project" value="UniProtKB-KW"/>
</dbReference>
<dbReference type="PANTHER" id="PTHR43344:SF2">
    <property type="entry name" value="PHOSPHOSERINE PHOSPHATASE"/>
    <property type="match status" value="1"/>
</dbReference>
<dbReference type="Pfam" id="PF00702">
    <property type="entry name" value="Hydrolase"/>
    <property type="match status" value="1"/>
</dbReference>
<keyword evidence="5" id="KW-0479">Metal-binding</keyword>
<dbReference type="InterPro" id="IPR036412">
    <property type="entry name" value="HAD-like_sf"/>
</dbReference>
<dbReference type="RefSeq" id="WP_012608475.1">
    <property type="nucleotide sequence ID" value="NC_011766.1"/>
</dbReference>
<dbReference type="KEGG" id="dka:DKAM_0808"/>
<comment type="cofactor">
    <cofactor evidence="1">
        <name>Mg(2+)</name>
        <dbReference type="ChEBI" id="CHEBI:18420"/>
    </cofactor>
</comment>
<dbReference type="GO" id="GO:0005737">
    <property type="term" value="C:cytoplasm"/>
    <property type="evidence" value="ECO:0007669"/>
    <property type="project" value="TreeGrafter"/>
</dbReference>
<dbReference type="eggNOG" id="arCOG01158">
    <property type="taxonomic scope" value="Archaea"/>
</dbReference>
<dbReference type="Proteomes" id="UP000006903">
    <property type="component" value="Chromosome"/>
</dbReference>
<evidence type="ECO:0000256" key="6">
    <source>
        <dbReference type="ARBA" id="ARBA00022801"/>
    </source>
</evidence>
<dbReference type="STRING" id="490899.DKAM_0808"/>
<dbReference type="EMBL" id="CP001140">
    <property type="protein sequence ID" value="ACL11134.1"/>
    <property type="molecule type" value="Genomic_DNA"/>
</dbReference>
<evidence type="ECO:0000256" key="7">
    <source>
        <dbReference type="ARBA" id="ARBA00022842"/>
    </source>
</evidence>
<dbReference type="InterPro" id="IPR023214">
    <property type="entry name" value="HAD_sf"/>
</dbReference>
<dbReference type="SUPFAM" id="SSF56784">
    <property type="entry name" value="HAD-like"/>
    <property type="match status" value="1"/>
</dbReference>
<dbReference type="SFLD" id="SFLDS00003">
    <property type="entry name" value="Haloacid_Dehalogenase"/>
    <property type="match status" value="1"/>
</dbReference>
<dbReference type="HOGENOM" id="CLU_036368_4_5_2"/>
<dbReference type="Gene3D" id="3.40.50.1000">
    <property type="entry name" value="HAD superfamily/HAD-like"/>
    <property type="match status" value="1"/>
</dbReference>
<evidence type="ECO:0000256" key="8">
    <source>
        <dbReference type="ARBA" id="ARBA00023299"/>
    </source>
</evidence>
<dbReference type="GeneID" id="7170960"/>
<proteinExistence type="predicted"/>
<evidence type="ECO:0000256" key="4">
    <source>
        <dbReference type="ARBA" id="ARBA00022605"/>
    </source>
</evidence>
<evidence type="ECO:0000313" key="9">
    <source>
        <dbReference type="EMBL" id="ACL11134.1"/>
    </source>
</evidence>
<evidence type="ECO:0000256" key="2">
    <source>
        <dbReference type="ARBA" id="ARBA00005135"/>
    </source>
</evidence>
<dbReference type="NCBIfam" id="TIGR01488">
    <property type="entry name" value="HAD-SF-IB"/>
    <property type="match status" value="1"/>
</dbReference>
<comment type="pathway">
    <text evidence="2">Amino-acid biosynthesis; L-serine biosynthesis; L-serine from 3-phospho-D-glycerate: step 3/3.</text>
</comment>